<evidence type="ECO:0000313" key="7">
    <source>
        <dbReference type="EMBL" id="SDN13021.1"/>
    </source>
</evidence>
<accession>A0A1G9YWW0</accession>
<sequence>MSFSLEVKKELLNKMDTARHCQIAEFAALMSFTAHVIETEEGLIGIESLTENTLVVEKFELLLKTLFDVKESDYTKSHELNSSKLITIRIFKQQLVANILQTIKWCDDTFLSIEEQFLDSRIIQKDCCKKAFIRGAFLAAGSISDPNKFYHYEIVCVFEEDAQKLVELLRFFNLDAKVTERKNNFVVYIKEGNNITDVLNLMGAVRLQMELFNIMIYKGISNDVNRKVNCETANLNKTIEAAVKQVNDIEYIRDTVGLDKLKVNLREVALLRLENQDTNLKDLGEMLDPPVGKSGVNHRLRKISEFAEGLREARGEL</sequence>
<comment type="similarity">
    <text evidence="4">Belongs to the WhiA family.</text>
</comment>
<dbReference type="InterPro" id="IPR039518">
    <property type="entry name" value="WhiA_LAGLIDADG_dom"/>
</dbReference>
<feature type="domain" description="Sporulation regulator WhiA C-terminal" evidence="5">
    <location>
        <begin position="224"/>
        <end position="307"/>
    </location>
</feature>
<dbReference type="SUPFAM" id="SSF55608">
    <property type="entry name" value="Homing endonucleases"/>
    <property type="match status" value="1"/>
</dbReference>
<dbReference type="EMBL" id="FNHZ01000006">
    <property type="protein sequence ID" value="SDN13021.1"/>
    <property type="molecule type" value="Genomic_DNA"/>
</dbReference>
<dbReference type="PANTHER" id="PTHR37307:SF1">
    <property type="entry name" value="CELL DIVISION PROTEIN WHIA-RELATED"/>
    <property type="match status" value="1"/>
</dbReference>
<evidence type="ECO:0000256" key="3">
    <source>
        <dbReference type="ARBA" id="ARBA00023306"/>
    </source>
</evidence>
<evidence type="ECO:0000313" key="8">
    <source>
        <dbReference type="Proteomes" id="UP000187651"/>
    </source>
</evidence>
<comment type="function">
    <text evidence="4">Involved in cell division and chromosome segregation.</text>
</comment>
<evidence type="ECO:0000256" key="4">
    <source>
        <dbReference type="HAMAP-Rule" id="MF_01420"/>
    </source>
</evidence>
<keyword evidence="1 4" id="KW-0132">Cell division</keyword>
<dbReference type="InterPro" id="IPR003802">
    <property type="entry name" value="Sporulation_regulator_WhiA"/>
</dbReference>
<keyword evidence="2 4" id="KW-0238">DNA-binding</keyword>
<evidence type="ECO:0000256" key="2">
    <source>
        <dbReference type="ARBA" id="ARBA00023125"/>
    </source>
</evidence>
<dbReference type="OrthoDB" id="401278at2"/>
<evidence type="ECO:0000256" key="1">
    <source>
        <dbReference type="ARBA" id="ARBA00022618"/>
    </source>
</evidence>
<organism evidence="7 8">
    <name type="scientific">Lachnospira pectinoschiza</name>
    <dbReference type="NCBI Taxonomy" id="28052"/>
    <lineage>
        <taxon>Bacteria</taxon>
        <taxon>Bacillati</taxon>
        <taxon>Bacillota</taxon>
        <taxon>Clostridia</taxon>
        <taxon>Lachnospirales</taxon>
        <taxon>Lachnospiraceae</taxon>
        <taxon>Lachnospira</taxon>
    </lineage>
</organism>
<dbReference type="Pfam" id="PF02650">
    <property type="entry name" value="HTH_WhiA"/>
    <property type="match status" value="1"/>
</dbReference>
<keyword evidence="3 4" id="KW-0131">Cell cycle</keyword>
<feature type="domain" description="WhiA LAGLIDADG-like" evidence="6">
    <location>
        <begin position="130"/>
        <end position="217"/>
    </location>
</feature>
<dbReference type="NCBIfam" id="TIGR00647">
    <property type="entry name" value="DNA_bind_WhiA"/>
    <property type="match status" value="1"/>
</dbReference>
<dbReference type="Proteomes" id="UP000187651">
    <property type="component" value="Unassembled WGS sequence"/>
</dbReference>
<dbReference type="HAMAP" id="MF_01420">
    <property type="entry name" value="HTH_type_WhiA"/>
    <property type="match status" value="1"/>
</dbReference>
<dbReference type="GO" id="GO:0043937">
    <property type="term" value="P:regulation of sporulation"/>
    <property type="evidence" value="ECO:0007669"/>
    <property type="project" value="InterPro"/>
</dbReference>
<dbReference type="InterPro" id="IPR027434">
    <property type="entry name" value="Homing_endonucl"/>
</dbReference>
<evidence type="ECO:0000259" key="6">
    <source>
        <dbReference type="Pfam" id="PF14527"/>
    </source>
</evidence>
<reference evidence="8" key="1">
    <citation type="submission" date="2016-10" db="EMBL/GenBank/DDBJ databases">
        <authorList>
            <person name="Varghese N."/>
            <person name="Submissions S."/>
        </authorList>
    </citation>
    <scope>NUCLEOTIDE SEQUENCE [LARGE SCALE GENOMIC DNA]</scope>
    <source>
        <strain evidence="8">M83</strain>
    </source>
</reference>
<evidence type="ECO:0000259" key="5">
    <source>
        <dbReference type="Pfam" id="PF02650"/>
    </source>
</evidence>
<dbReference type="AlphaFoldDB" id="A0A1G9YWW0"/>
<dbReference type="RefSeq" id="WP_027431033.1">
    <property type="nucleotide sequence ID" value="NZ_FNHZ01000006.1"/>
</dbReference>
<dbReference type="PANTHER" id="PTHR37307">
    <property type="entry name" value="CELL DIVISION PROTEIN WHIA-RELATED"/>
    <property type="match status" value="1"/>
</dbReference>
<dbReference type="GO" id="GO:0051301">
    <property type="term" value="P:cell division"/>
    <property type="evidence" value="ECO:0007669"/>
    <property type="project" value="UniProtKB-UniRule"/>
</dbReference>
<protein>
    <recommendedName>
        <fullName evidence="4">Probable cell division protein WhiA</fullName>
    </recommendedName>
</protein>
<keyword evidence="8" id="KW-1185">Reference proteome</keyword>
<proteinExistence type="inferred from homology"/>
<dbReference type="GO" id="GO:0003677">
    <property type="term" value="F:DNA binding"/>
    <property type="evidence" value="ECO:0007669"/>
    <property type="project" value="UniProtKB-UniRule"/>
</dbReference>
<dbReference type="Gene3D" id="3.10.28.10">
    <property type="entry name" value="Homing endonucleases"/>
    <property type="match status" value="1"/>
</dbReference>
<dbReference type="Pfam" id="PF14527">
    <property type="entry name" value="LAGLIDADG_WhiA"/>
    <property type="match status" value="1"/>
</dbReference>
<dbReference type="InterPro" id="IPR023054">
    <property type="entry name" value="Sporulation_regulator_WhiA_C"/>
</dbReference>
<name>A0A1G9YWW0_9FIRM</name>
<gene>
    <name evidence="4" type="primary">whiA</name>
    <name evidence="7" type="ORF">SAMN05216544_1953</name>
</gene>